<evidence type="ECO:0000313" key="2">
    <source>
        <dbReference type="Proteomes" id="UP000612233"/>
    </source>
</evidence>
<gene>
    <name evidence="1" type="ORF">IC235_09035</name>
</gene>
<accession>A0A927BDG7</accession>
<dbReference type="AlphaFoldDB" id="A0A927BDG7"/>
<dbReference type="RefSeq" id="WP_191004849.1">
    <property type="nucleotide sequence ID" value="NZ_JACXAD010000008.1"/>
</dbReference>
<keyword evidence="2" id="KW-1185">Reference proteome</keyword>
<dbReference type="EMBL" id="JACXAD010000008">
    <property type="protein sequence ID" value="MBD2768032.1"/>
    <property type="molecule type" value="Genomic_DNA"/>
</dbReference>
<dbReference type="Proteomes" id="UP000612233">
    <property type="component" value="Unassembled WGS sequence"/>
</dbReference>
<protein>
    <submittedName>
        <fullName evidence="1">Uncharacterized protein</fullName>
    </submittedName>
</protein>
<proteinExistence type="predicted"/>
<reference evidence="1" key="1">
    <citation type="submission" date="2020-09" db="EMBL/GenBank/DDBJ databases">
        <authorList>
            <person name="Kim M.K."/>
        </authorList>
    </citation>
    <scope>NUCLEOTIDE SEQUENCE</scope>
    <source>
        <strain evidence="1">BT664</strain>
    </source>
</reference>
<comment type="caution">
    <text evidence="1">The sequence shown here is derived from an EMBL/GenBank/DDBJ whole genome shotgun (WGS) entry which is preliminary data.</text>
</comment>
<sequence length="68" mass="7945">MGHEYYAPKTTAINYHGNEGSLWETTFDQLFLDNFLELRPVKQQLYSYINDAEHSNQDAVYLLEKTTA</sequence>
<organism evidence="1 2">
    <name type="scientific">Hymenobacter montanus</name>
    <dbReference type="NCBI Taxonomy" id="2771359"/>
    <lineage>
        <taxon>Bacteria</taxon>
        <taxon>Pseudomonadati</taxon>
        <taxon>Bacteroidota</taxon>
        <taxon>Cytophagia</taxon>
        <taxon>Cytophagales</taxon>
        <taxon>Hymenobacteraceae</taxon>
        <taxon>Hymenobacter</taxon>
    </lineage>
</organism>
<evidence type="ECO:0000313" key="1">
    <source>
        <dbReference type="EMBL" id="MBD2768032.1"/>
    </source>
</evidence>
<name>A0A927BDG7_9BACT</name>